<sequence length="242" mass="26520">MSGRAAMALTPELVARVHRDVPDPGHSVMKKEPMTDGDYRALTDSLLAARDPGEDVWLFAYGSLIWKPACDIDGQRAAHVHGWHRKFCLRLVRFRGTPDCPGLMMALDRGGSCRGVIQRLPAATAPQCIEQLLRREVSVKPPANIPRWVPVKSDGKRLPALAFTVDSKAGNYVGGHTLEETAAVLAKACGHWGSGAEYLMHTVAHLEDLGIHDRYLWKLQARVAELIAGEIEPPLPIVTGTR</sequence>
<protein>
    <recommendedName>
        <fullName evidence="1">glutathione-specific gamma-glutamylcyclotransferase</fullName>
        <ecNumber evidence="1">4.3.2.7</ecNumber>
    </recommendedName>
</protein>
<accession>A0A5J6MI22</accession>
<dbReference type="EMBL" id="CP042906">
    <property type="protein sequence ID" value="QEX16797.1"/>
    <property type="molecule type" value="Genomic_DNA"/>
</dbReference>
<dbReference type="InterPro" id="IPR006840">
    <property type="entry name" value="ChaC"/>
</dbReference>
<dbReference type="GO" id="GO:0005737">
    <property type="term" value="C:cytoplasm"/>
    <property type="evidence" value="ECO:0007669"/>
    <property type="project" value="TreeGrafter"/>
</dbReference>
<dbReference type="CDD" id="cd06661">
    <property type="entry name" value="GGCT_like"/>
    <property type="match status" value="1"/>
</dbReference>
<dbReference type="PANTHER" id="PTHR12192:SF2">
    <property type="entry name" value="GLUTATHIONE-SPECIFIC GAMMA-GLUTAMYLCYCLOTRANSFERASE 2"/>
    <property type="match status" value="1"/>
</dbReference>
<organism evidence="3 4">
    <name type="scientific">Hypericibacter terrae</name>
    <dbReference type="NCBI Taxonomy" id="2602015"/>
    <lineage>
        <taxon>Bacteria</taxon>
        <taxon>Pseudomonadati</taxon>
        <taxon>Pseudomonadota</taxon>
        <taxon>Alphaproteobacteria</taxon>
        <taxon>Rhodospirillales</taxon>
        <taxon>Dongiaceae</taxon>
        <taxon>Hypericibacter</taxon>
    </lineage>
</organism>
<dbReference type="AlphaFoldDB" id="A0A5J6MI22"/>
<gene>
    <name evidence="3" type="ORF">FRZ44_20920</name>
</gene>
<reference evidence="3 4" key="1">
    <citation type="submission" date="2019-08" db="EMBL/GenBank/DDBJ databases">
        <title>Hyperibacter terrae gen. nov., sp. nov. and Hyperibacter viscosus sp. nov., two new members in the family Rhodospirillaceae isolated from the rhizosphere of Hypericum perforatum.</title>
        <authorList>
            <person name="Noviana Z."/>
        </authorList>
    </citation>
    <scope>NUCLEOTIDE SEQUENCE [LARGE SCALE GENOMIC DNA]</scope>
    <source>
        <strain evidence="3 4">R5913</strain>
    </source>
</reference>
<dbReference type="GO" id="GO:0016740">
    <property type="term" value="F:transferase activity"/>
    <property type="evidence" value="ECO:0007669"/>
    <property type="project" value="UniProtKB-KW"/>
</dbReference>
<dbReference type="OrthoDB" id="9795692at2"/>
<dbReference type="EC" id="4.3.2.7" evidence="1"/>
<name>A0A5J6MI22_9PROT</name>
<evidence type="ECO:0000313" key="4">
    <source>
        <dbReference type="Proteomes" id="UP000326202"/>
    </source>
</evidence>
<dbReference type="SUPFAM" id="SSF110857">
    <property type="entry name" value="Gamma-glutamyl cyclotransferase-like"/>
    <property type="match status" value="1"/>
</dbReference>
<evidence type="ECO:0000256" key="1">
    <source>
        <dbReference type="ARBA" id="ARBA00012344"/>
    </source>
</evidence>
<dbReference type="KEGG" id="htq:FRZ44_20920"/>
<evidence type="ECO:0000313" key="3">
    <source>
        <dbReference type="EMBL" id="QEX16797.1"/>
    </source>
</evidence>
<dbReference type="PANTHER" id="PTHR12192">
    <property type="entry name" value="CATION TRANSPORT PROTEIN CHAC-RELATED"/>
    <property type="match status" value="1"/>
</dbReference>
<dbReference type="Proteomes" id="UP000326202">
    <property type="component" value="Chromosome"/>
</dbReference>
<keyword evidence="3" id="KW-0808">Transferase</keyword>
<proteinExistence type="predicted"/>
<dbReference type="GO" id="GO:0061928">
    <property type="term" value="F:glutathione specific gamma-glutamylcyclotransferase activity"/>
    <property type="evidence" value="ECO:0007669"/>
    <property type="project" value="UniProtKB-EC"/>
</dbReference>
<evidence type="ECO:0000256" key="2">
    <source>
        <dbReference type="ARBA" id="ARBA00023239"/>
    </source>
</evidence>
<dbReference type="Gene3D" id="3.10.490.10">
    <property type="entry name" value="Gamma-glutamyl cyclotransferase-like"/>
    <property type="match status" value="1"/>
</dbReference>
<keyword evidence="2" id="KW-0456">Lyase</keyword>
<dbReference type="GO" id="GO:0006751">
    <property type="term" value="P:glutathione catabolic process"/>
    <property type="evidence" value="ECO:0007669"/>
    <property type="project" value="InterPro"/>
</dbReference>
<keyword evidence="4" id="KW-1185">Reference proteome</keyword>
<dbReference type="RefSeq" id="WP_151177111.1">
    <property type="nucleotide sequence ID" value="NZ_CP042906.1"/>
</dbReference>
<dbReference type="Pfam" id="PF04752">
    <property type="entry name" value="ChaC"/>
    <property type="match status" value="1"/>
</dbReference>
<dbReference type="InterPro" id="IPR036568">
    <property type="entry name" value="GGCT-like_sf"/>
</dbReference>
<dbReference type="InterPro" id="IPR013024">
    <property type="entry name" value="GGCT-like"/>
</dbReference>